<proteinExistence type="inferred from homology"/>
<dbReference type="RefSeq" id="WP_255160812.1">
    <property type="nucleotide sequence ID" value="NZ_CP101497.1"/>
</dbReference>
<evidence type="ECO:0000256" key="1">
    <source>
        <dbReference type="ARBA" id="ARBA00008754"/>
    </source>
</evidence>
<dbReference type="SUPFAM" id="SSF89623">
    <property type="entry name" value="Ribose/Galactose isomerase RpiB/AlsB"/>
    <property type="match status" value="1"/>
</dbReference>
<dbReference type="Pfam" id="PF02502">
    <property type="entry name" value="LacAB_rpiB"/>
    <property type="match status" value="1"/>
</dbReference>
<sequence length="152" mass="15871">MNENVGVASDINGRALQDHLVAELGLKDLTAQIGPDRPYPSVAEAAIEILRAGQVDRLVLICGTGIGMSITANKFPGVRAALVSDVYSAQRASRSNDANVLCLGSQTIGASVAPILVREWLEGSLDMARSGSKVELVAAIEQRVMAGAEGRS</sequence>
<dbReference type="Proteomes" id="UP001060039">
    <property type="component" value="Chromosome"/>
</dbReference>
<name>A0ABY5FZW8_9MICO</name>
<evidence type="ECO:0000313" key="4">
    <source>
        <dbReference type="Proteomes" id="UP001060039"/>
    </source>
</evidence>
<evidence type="ECO:0000256" key="2">
    <source>
        <dbReference type="ARBA" id="ARBA00023235"/>
    </source>
</evidence>
<dbReference type="EMBL" id="CP101497">
    <property type="protein sequence ID" value="UTT63679.1"/>
    <property type="molecule type" value="Genomic_DNA"/>
</dbReference>
<dbReference type="Gene3D" id="3.40.1400.10">
    <property type="entry name" value="Sugar-phosphate isomerase, RpiB/LacA/LacB"/>
    <property type="match status" value="1"/>
</dbReference>
<organism evidence="3 4">
    <name type="scientific">Microcella humidisoli</name>
    <dbReference type="NCBI Taxonomy" id="2963406"/>
    <lineage>
        <taxon>Bacteria</taxon>
        <taxon>Bacillati</taxon>
        <taxon>Actinomycetota</taxon>
        <taxon>Actinomycetes</taxon>
        <taxon>Micrococcales</taxon>
        <taxon>Microbacteriaceae</taxon>
        <taxon>Microcella</taxon>
    </lineage>
</organism>
<evidence type="ECO:0000313" key="3">
    <source>
        <dbReference type="EMBL" id="UTT63679.1"/>
    </source>
</evidence>
<dbReference type="PIRSF" id="PIRSF005384">
    <property type="entry name" value="RpiB_LacA_B"/>
    <property type="match status" value="1"/>
</dbReference>
<dbReference type="PANTHER" id="PTHR43732:SF1">
    <property type="entry name" value="RIBOSE 5-PHOSPHATE ISOMERASE"/>
    <property type="match status" value="1"/>
</dbReference>
<keyword evidence="2 3" id="KW-0413">Isomerase</keyword>
<dbReference type="InterPro" id="IPR003500">
    <property type="entry name" value="RpiB_LacA_LacB"/>
</dbReference>
<dbReference type="InterPro" id="IPR036569">
    <property type="entry name" value="RpiB_LacA_LacB_sf"/>
</dbReference>
<dbReference type="PANTHER" id="PTHR43732">
    <property type="entry name" value="RIBOSE 5-PHOSPHATE ISOMERASE-RELATED"/>
    <property type="match status" value="1"/>
</dbReference>
<dbReference type="GO" id="GO:0016853">
    <property type="term" value="F:isomerase activity"/>
    <property type="evidence" value="ECO:0007669"/>
    <property type="project" value="UniProtKB-KW"/>
</dbReference>
<dbReference type="NCBIfam" id="TIGR00689">
    <property type="entry name" value="rpiB_lacA_lacB"/>
    <property type="match status" value="1"/>
</dbReference>
<gene>
    <name evidence="3" type="ORF">NNL39_06180</name>
</gene>
<accession>A0ABY5FZW8</accession>
<dbReference type="InterPro" id="IPR051812">
    <property type="entry name" value="SPI_LacAB/RpiB"/>
</dbReference>
<reference evidence="3" key="1">
    <citation type="submission" date="2022-07" db="EMBL/GenBank/DDBJ databases">
        <title>Taxonomic analysis of Microcella humidisoli nov. sp., isolated from riverside soil.</title>
        <authorList>
            <person name="Molina K.M."/>
            <person name="Kim S.B."/>
        </authorList>
    </citation>
    <scope>NUCLEOTIDE SEQUENCE</scope>
    <source>
        <strain evidence="3">MMS21-STM10</strain>
    </source>
</reference>
<protein>
    <submittedName>
        <fullName evidence="3">RpiB/LacA/LacB family sugar-phosphate isomerase</fullName>
    </submittedName>
</protein>
<comment type="similarity">
    <text evidence="1">Belongs to the LacAB/RpiB family.</text>
</comment>
<keyword evidence="4" id="KW-1185">Reference proteome</keyword>